<dbReference type="GO" id="GO:0005829">
    <property type="term" value="C:cytosol"/>
    <property type="evidence" value="ECO:0007669"/>
    <property type="project" value="TreeGrafter"/>
</dbReference>
<proteinExistence type="inferred from homology"/>
<dbReference type="AlphaFoldDB" id="A0A4Q0AII1"/>
<dbReference type="InterPro" id="IPR001412">
    <property type="entry name" value="aa-tRNA-synth_I_CS"/>
</dbReference>
<evidence type="ECO:0000256" key="4">
    <source>
        <dbReference type="ARBA" id="ARBA00022840"/>
    </source>
</evidence>
<evidence type="ECO:0000256" key="7">
    <source>
        <dbReference type="ARBA" id="ARBA00048248"/>
    </source>
</evidence>
<dbReference type="NCBIfam" id="TIGR00234">
    <property type="entry name" value="tyrS"/>
    <property type="match status" value="1"/>
</dbReference>
<dbReference type="EC" id="6.1.1.1" evidence="1 8"/>
<dbReference type="SUPFAM" id="SSF55174">
    <property type="entry name" value="Alpha-L RNA-binding motif"/>
    <property type="match status" value="1"/>
</dbReference>
<organism evidence="10 11">
    <name type="scientific">Candidatus Chaera renei</name>
    <dbReference type="NCBI Taxonomy" id="2506947"/>
    <lineage>
        <taxon>Bacteria</taxon>
        <taxon>Candidatus Saccharimonadota</taxon>
        <taxon>Candidatus Saccharimonadia</taxon>
        <taxon>Candidatus Saccharimonadales</taxon>
        <taxon>Candidatus Saccharimonadaceae</taxon>
        <taxon>Candidatus Chaera</taxon>
    </lineage>
</organism>
<accession>A0A4Q0AII1</accession>
<dbReference type="SUPFAM" id="SSF52374">
    <property type="entry name" value="Nucleotidylyl transferase"/>
    <property type="match status" value="1"/>
</dbReference>
<dbReference type="InterPro" id="IPR002307">
    <property type="entry name" value="Tyr-tRNA-ligase"/>
</dbReference>
<dbReference type="Gene3D" id="1.10.240.10">
    <property type="entry name" value="Tyrosyl-Transfer RNA Synthetase"/>
    <property type="match status" value="1"/>
</dbReference>
<comment type="caution">
    <text evidence="10">The sequence shown here is derived from an EMBL/GenBank/DDBJ whole genome shotgun (WGS) entry which is preliminary data.</text>
</comment>
<dbReference type="Gene3D" id="3.40.50.620">
    <property type="entry name" value="HUPs"/>
    <property type="match status" value="1"/>
</dbReference>
<keyword evidence="11" id="KW-1185">Reference proteome</keyword>
<sequence>MKLSEQLKQRGFAHQTTLDSAEALDGPPLAFYWGVDPSADSMTVGHLAVAMMVRQFIQAGHRAFLLVGGATGMIGDPKNDAERDLSSLETIAKNKKAIAAQYRRLFEGMDFTIVDNYDWFKSVKLLPFLRDVGKQFSMSQLLDREFVKSRVGEGKAGLSYAEFSYSLIQGYDFWHLFKRHGVTLQVCGSDQWGNAVSGVELIRKLEGAQAHVWSAPLIINPETGVKFGKSETGAVWLDERKTSAYRFYQFWLNVSDQVAGQYLKIYTALDLSEIDELLESAAANPSQRLAQKWLAREVTELVHGAARAEAAERVSRVLFEAGDPAGLTYGDLKLLSAEIPTVRHSDSLMQAAVDAGLATSLSDAGRLLASGGLRVNGRVPDDGRLPDTRPLIIKKGKNEFALILG</sequence>
<keyword evidence="2 9" id="KW-0436">Ligase</keyword>
<dbReference type="CDD" id="cd00805">
    <property type="entry name" value="TyrRS_core"/>
    <property type="match status" value="1"/>
</dbReference>
<comment type="catalytic activity">
    <reaction evidence="7">
        <text>tRNA(Tyr) + L-tyrosine + ATP = L-tyrosyl-tRNA(Tyr) + AMP + diphosphate + H(+)</text>
        <dbReference type="Rhea" id="RHEA:10220"/>
        <dbReference type="Rhea" id="RHEA-COMP:9706"/>
        <dbReference type="Rhea" id="RHEA-COMP:9707"/>
        <dbReference type="ChEBI" id="CHEBI:15378"/>
        <dbReference type="ChEBI" id="CHEBI:30616"/>
        <dbReference type="ChEBI" id="CHEBI:33019"/>
        <dbReference type="ChEBI" id="CHEBI:58315"/>
        <dbReference type="ChEBI" id="CHEBI:78442"/>
        <dbReference type="ChEBI" id="CHEBI:78536"/>
        <dbReference type="ChEBI" id="CHEBI:456215"/>
        <dbReference type="EC" id="6.1.1.1"/>
    </reaction>
</comment>
<dbReference type="InterPro" id="IPR002305">
    <property type="entry name" value="aa-tRNA-synth_Ic"/>
</dbReference>
<evidence type="ECO:0000256" key="1">
    <source>
        <dbReference type="ARBA" id="ARBA00013160"/>
    </source>
</evidence>
<keyword evidence="6 9" id="KW-0030">Aminoacyl-tRNA synthetase</keyword>
<keyword evidence="5 9" id="KW-0648">Protein biosynthesis</keyword>
<dbReference type="InterPro" id="IPR024088">
    <property type="entry name" value="Tyr-tRNA-ligase_bac-type"/>
</dbReference>
<dbReference type="FunFam" id="1.10.240.10:FF:000001">
    <property type="entry name" value="Tyrosine--tRNA ligase"/>
    <property type="match status" value="1"/>
</dbReference>
<dbReference type="InterPro" id="IPR036986">
    <property type="entry name" value="S4_RNA-bd_sf"/>
</dbReference>
<evidence type="ECO:0000256" key="9">
    <source>
        <dbReference type="RuleBase" id="RU363036"/>
    </source>
</evidence>
<evidence type="ECO:0000256" key="8">
    <source>
        <dbReference type="NCBIfam" id="TIGR00234"/>
    </source>
</evidence>
<dbReference type="PROSITE" id="PS00178">
    <property type="entry name" value="AA_TRNA_LIGASE_I"/>
    <property type="match status" value="1"/>
</dbReference>
<dbReference type="PANTHER" id="PTHR11766:SF0">
    <property type="entry name" value="TYROSINE--TRNA LIGASE, MITOCHONDRIAL"/>
    <property type="match status" value="1"/>
</dbReference>
<reference evidence="10" key="1">
    <citation type="submission" date="2019-01" db="EMBL/GenBank/DDBJ databases">
        <title>Genomic signatures and co-occurrence patterns of the ultra-small Saccharimodia (Patescibacteria phylum) suggest a symbiotic lifestyle.</title>
        <authorList>
            <person name="Lemos L."/>
            <person name="Medeiros J."/>
            <person name="Andreote F."/>
            <person name="Fernandes G."/>
            <person name="Varani A."/>
            <person name="Oliveira G."/>
            <person name="Pylro V."/>
        </authorList>
    </citation>
    <scope>NUCLEOTIDE SEQUENCE [LARGE SCALE GENOMIC DNA]</scope>
    <source>
        <strain evidence="10">AMD01</strain>
    </source>
</reference>
<keyword evidence="3 9" id="KW-0547">Nucleotide-binding</keyword>
<protein>
    <recommendedName>
        <fullName evidence="1 8">Tyrosine--tRNA ligase</fullName>
        <ecNumber evidence="1 8">6.1.1.1</ecNumber>
    </recommendedName>
</protein>
<evidence type="ECO:0000256" key="3">
    <source>
        <dbReference type="ARBA" id="ARBA00022741"/>
    </source>
</evidence>
<keyword evidence="4 9" id="KW-0067">ATP-binding</keyword>
<dbReference type="GO" id="GO:0004831">
    <property type="term" value="F:tyrosine-tRNA ligase activity"/>
    <property type="evidence" value="ECO:0007669"/>
    <property type="project" value="UniProtKB-UniRule"/>
</dbReference>
<evidence type="ECO:0000256" key="5">
    <source>
        <dbReference type="ARBA" id="ARBA00022917"/>
    </source>
</evidence>
<dbReference type="Gene3D" id="3.10.290.10">
    <property type="entry name" value="RNA-binding S4 domain"/>
    <property type="match status" value="1"/>
</dbReference>
<dbReference type="PRINTS" id="PR01040">
    <property type="entry name" value="TRNASYNTHTYR"/>
</dbReference>
<dbReference type="GO" id="GO:0003723">
    <property type="term" value="F:RNA binding"/>
    <property type="evidence" value="ECO:0007669"/>
    <property type="project" value="InterPro"/>
</dbReference>
<dbReference type="Proteomes" id="UP000289269">
    <property type="component" value="Unassembled WGS sequence"/>
</dbReference>
<dbReference type="Pfam" id="PF00579">
    <property type="entry name" value="tRNA-synt_1b"/>
    <property type="match status" value="1"/>
</dbReference>
<gene>
    <name evidence="10" type="ORF">EOT04_02275</name>
</gene>
<comment type="similarity">
    <text evidence="9">Belongs to the class-I aminoacyl-tRNA synthetase family.</text>
</comment>
<dbReference type="GO" id="GO:0006437">
    <property type="term" value="P:tyrosyl-tRNA aminoacylation"/>
    <property type="evidence" value="ECO:0007669"/>
    <property type="project" value="UniProtKB-UniRule"/>
</dbReference>
<evidence type="ECO:0000313" key="10">
    <source>
        <dbReference type="EMBL" id="RWZ79066.1"/>
    </source>
</evidence>
<evidence type="ECO:0000256" key="2">
    <source>
        <dbReference type="ARBA" id="ARBA00022598"/>
    </source>
</evidence>
<evidence type="ECO:0000256" key="6">
    <source>
        <dbReference type="ARBA" id="ARBA00023146"/>
    </source>
</evidence>
<name>A0A4Q0AII1_9BACT</name>
<dbReference type="GO" id="GO:0005524">
    <property type="term" value="F:ATP binding"/>
    <property type="evidence" value="ECO:0007669"/>
    <property type="project" value="UniProtKB-KW"/>
</dbReference>
<evidence type="ECO:0000313" key="11">
    <source>
        <dbReference type="Proteomes" id="UP000289269"/>
    </source>
</evidence>
<dbReference type="PANTHER" id="PTHR11766">
    <property type="entry name" value="TYROSYL-TRNA SYNTHETASE"/>
    <property type="match status" value="1"/>
</dbReference>
<dbReference type="EMBL" id="SCKW01000020">
    <property type="protein sequence ID" value="RWZ79066.1"/>
    <property type="molecule type" value="Genomic_DNA"/>
</dbReference>
<dbReference type="InterPro" id="IPR014729">
    <property type="entry name" value="Rossmann-like_a/b/a_fold"/>
</dbReference>